<gene>
    <name evidence="2" type="ORF">B5V02_24960</name>
</gene>
<protein>
    <recommendedName>
        <fullName evidence="4">Tyr recombinase domain-containing protein</fullName>
    </recommendedName>
</protein>
<keyword evidence="1" id="KW-0233">DNA recombination</keyword>
<dbReference type="Proteomes" id="UP000248616">
    <property type="component" value="Unassembled WGS sequence"/>
</dbReference>
<dbReference type="OrthoDB" id="7216962at2"/>
<comment type="caution">
    <text evidence="2">The sequence shown here is derived from an EMBL/GenBank/DDBJ whole genome shotgun (WGS) entry which is preliminary data.</text>
</comment>
<name>A0A2W7DXJ0_9HYPH</name>
<accession>A0A2W7DXJ0</accession>
<evidence type="ECO:0008006" key="4">
    <source>
        <dbReference type="Google" id="ProtNLM"/>
    </source>
</evidence>
<reference evidence="3" key="1">
    <citation type="submission" date="2017-03" db="EMBL/GenBank/DDBJ databases">
        <authorList>
            <person name="Safronova V.I."/>
            <person name="Sazanova A.L."/>
            <person name="Chirak E.R."/>
        </authorList>
    </citation>
    <scope>NUCLEOTIDE SEQUENCE [LARGE SCALE GENOMIC DNA]</scope>
    <source>
        <strain evidence="3">Ach-343</strain>
    </source>
</reference>
<organism evidence="2 3">
    <name type="scientific">Mesorhizobium kowhaii</name>
    <dbReference type="NCBI Taxonomy" id="1300272"/>
    <lineage>
        <taxon>Bacteria</taxon>
        <taxon>Pseudomonadati</taxon>
        <taxon>Pseudomonadota</taxon>
        <taxon>Alphaproteobacteria</taxon>
        <taxon>Hyphomicrobiales</taxon>
        <taxon>Phyllobacteriaceae</taxon>
        <taxon>Mesorhizobium</taxon>
    </lineage>
</organism>
<dbReference type="InterPro" id="IPR013762">
    <property type="entry name" value="Integrase-like_cat_sf"/>
</dbReference>
<dbReference type="RefSeq" id="WP_146606151.1">
    <property type="nucleotide sequence ID" value="NZ_MZXV01000055.1"/>
</dbReference>
<keyword evidence="3" id="KW-1185">Reference proteome</keyword>
<proteinExistence type="predicted"/>
<sequence length="170" mass="20348">MTPPKRAVDRSYIDAFREQSDDPRLSALMLFIFQTGARVSDALDLEDNSPDIDLVNRKVIFRDMKNGEDGEADLTIEMVYEIQTLREWKQRRAEEWLEARRLWGKHRKRQDDTGRGGKKPNGRLFGFIGRASICRDIWRMVTTQPNWFRDLTPVENRRRVKWLIWRRKRV</sequence>
<dbReference type="InterPro" id="IPR011010">
    <property type="entry name" value="DNA_brk_join_enz"/>
</dbReference>
<evidence type="ECO:0000313" key="3">
    <source>
        <dbReference type="Proteomes" id="UP000248616"/>
    </source>
</evidence>
<evidence type="ECO:0000313" key="2">
    <source>
        <dbReference type="EMBL" id="PZV35876.1"/>
    </source>
</evidence>
<evidence type="ECO:0000256" key="1">
    <source>
        <dbReference type="ARBA" id="ARBA00023172"/>
    </source>
</evidence>
<dbReference type="GO" id="GO:0003677">
    <property type="term" value="F:DNA binding"/>
    <property type="evidence" value="ECO:0007669"/>
    <property type="project" value="InterPro"/>
</dbReference>
<dbReference type="GO" id="GO:0015074">
    <property type="term" value="P:DNA integration"/>
    <property type="evidence" value="ECO:0007669"/>
    <property type="project" value="InterPro"/>
</dbReference>
<dbReference type="EMBL" id="MZXV01000055">
    <property type="protein sequence ID" value="PZV35876.1"/>
    <property type="molecule type" value="Genomic_DNA"/>
</dbReference>
<dbReference type="AlphaFoldDB" id="A0A2W7DXJ0"/>
<dbReference type="GO" id="GO:0006310">
    <property type="term" value="P:DNA recombination"/>
    <property type="evidence" value="ECO:0007669"/>
    <property type="project" value="UniProtKB-KW"/>
</dbReference>
<dbReference type="Gene3D" id="1.10.443.10">
    <property type="entry name" value="Intergrase catalytic core"/>
    <property type="match status" value="1"/>
</dbReference>
<dbReference type="SUPFAM" id="SSF56349">
    <property type="entry name" value="DNA breaking-rejoining enzymes"/>
    <property type="match status" value="1"/>
</dbReference>